<keyword evidence="1" id="KW-0472">Membrane</keyword>
<gene>
    <name evidence="2" type="ORF">IAB74_00675</name>
</gene>
<feature type="transmembrane region" description="Helical" evidence="1">
    <location>
        <begin position="14"/>
        <end position="38"/>
    </location>
</feature>
<keyword evidence="1" id="KW-1133">Transmembrane helix</keyword>
<organism evidence="2 3">
    <name type="scientific">Candidatus Faecousia excrementigallinarum</name>
    <dbReference type="NCBI Taxonomy" id="2840806"/>
    <lineage>
        <taxon>Bacteria</taxon>
        <taxon>Bacillati</taxon>
        <taxon>Bacillota</taxon>
        <taxon>Clostridia</taxon>
        <taxon>Eubacteriales</taxon>
        <taxon>Oscillospiraceae</taxon>
        <taxon>Faecousia</taxon>
    </lineage>
</organism>
<feature type="transmembrane region" description="Helical" evidence="1">
    <location>
        <begin position="73"/>
        <end position="95"/>
    </location>
</feature>
<dbReference type="EMBL" id="DVFK01000010">
    <property type="protein sequence ID" value="HIQ67011.1"/>
    <property type="molecule type" value="Genomic_DNA"/>
</dbReference>
<comment type="caution">
    <text evidence="2">The sequence shown here is derived from an EMBL/GenBank/DDBJ whole genome shotgun (WGS) entry which is preliminary data.</text>
</comment>
<accession>A0A9D1CKT8</accession>
<dbReference type="AlphaFoldDB" id="A0A9D1CKT8"/>
<evidence type="ECO:0000313" key="2">
    <source>
        <dbReference type="EMBL" id="HIQ67011.1"/>
    </source>
</evidence>
<feature type="transmembrane region" description="Helical" evidence="1">
    <location>
        <begin position="119"/>
        <end position="141"/>
    </location>
</feature>
<evidence type="ECO:0000256" key="1">
    <source>
        <dbReference type="SAM" id="Phobius"/>
    </source>
</evidence>
<reference evidence="2" key="1">
    <citation type="submission" date="2020-10" db="EMBL/GenBank/DDBJ databases">
        <authorList>
            <person name="Gilroy R."/>
        </authorList>
    </citation>
    <scope>NUCLEOTIDE SEQUENCE</scope>
    <source>
        <strain evidence="2">13361</strain>
    </source>
</reference>
<name>A0A9D1CKT8_9FIRM</name>
<feature type="transmembrane region" description="Helical" evidence="1">
    <location>
        <begin position="161"/>
        <end position="183"/>
    </location>
</feature>
<keyword evidence="1" id="KW-0812">Transmembrane</keyword>
<dbReference type="Proteomes" id="UP000886796">
    <property type="component" value="Unassembled WGS sequence"/>
</dbReference>
<evidence type="ECO:0008006" key="4">
    <source>
        <dbReference type="Google" id="ProtNLM"/>
    </source>
</evidence>
<sequence>MNKMTRSASIIRRILTVLLWVVAIVAGLAILAVLWAMFSASDSIMQQAQVSLTMGNYKLSLTDHYTSQHLQSLLGITLANLVIFGIGTCWTLLILRKMFAPIAQGSPFHATVSKSLRKLAYVTLLFGFLDLILQGITNAIWYRTFDIPSLFAPDRVASCSLRVVGDAGFVGIFILLLLLSWIFKYGEGLQKLSDETL</sequence>
<protein>
    <recommendedName>
        <fullName evidence="4">DUF2975 domain-containing protein</fullName>
    </recommendedName>
</protein>
<reference evidence="2" key="2">
    <citation type="journal article" date="2021" name="PeerJ">
        <title>Extensive microbial diversity within the chicken gut microbiome revealed by metagenomics and culture.</title>
        <authorList>
            <person name="Gilroy R."/>
            <person name="Ravi A."/>
            <person name="Getino M."/>
            <person name="Pursley I."/>
            <person name="Horton D.L."/>
            <person name="Alikhan N.F."/>
            <person name="Baker D."/>
            <person name="Gharbi K."/>
            <person name="Hall N."/>
            <person name="Watson M."/>
            <person name="Adriaenssens E.M."/>
            <person name="Foster-Nyarko E."/>
            <person name="Jarju S."/>
            <person name="Secka A."/>
            <person name="Antonio M."/>
            <person name="Oren A."/>
            <person name="Chaudhuri R.R."/>
            <person name="La Ragione R."/>
            <person name="Hildebrand F."/>
            <person name="Pallen M.J."/>
        </authorList>
    </citation>
    <scope>NUCLEOTIDE SEQUENCE</scope>
    <source>
        <strain evidence="2">13361</strain>
    </source>
</reference>
<evidence type="ECO:0000313" key="3">
    <source>
        <dbReference type="Proteomes" id="UP000886796"/>
    </source>
</evidence>
<proteinExistence type="predicted"/>